<dbReference type="GO" id="GO:0005737">
    <property type="term" value="C:cytoplasm"/>
    <property type="evidence" value="ECO:0007669"/>
    <property type="project" value="UniProtKB-SubCell"/>
</dbReference>
<dbReference type="EMBL" id="JALPRX010000035">
    <property type="protein sequence ID" value="MCK8784609.1"/>
    <property type="molecule type" value="Genomic_DNA"/>
</dbReference>
<dbReference type="Pfam" id="PF09278">
    <property type="entry name" value="MerR-DNA-bind"/>
    <property type="match status" value="1"/>
</dbReference>
<reference evidence="7" key="1">
    <citation type="submission" date="2022-04" db="EMBL/GenBank/DDBJ databases">
        <title>Roseomonas acroporae sp. nov., isolated from coral Acropora digitifera.</title>
        <authorList>
            <person name="Sun H."/>
        </authorList>
    </citation>
    <scope>NUCLEOTIDE SEQUENCE</scope>
    <source>
        <strain evidence="7">NAR14</strain>
    </source>
</reference>
<dbReference type="GO" id="GO:0005507">
    <property type="term" value="F:copper ion binding"/>
    <property type="evidence" value="ECO:0007669"/>
    <property type="project" value="InterPro"/>
</dbReference>
<evidence type="ECO:0000256" key="5">
    <source>
        <dbReference type="ARBA" id="ARBA00023163"/>
    </source>
</evidence>
<gene>
    <name evidence="7" type="primary">cueR</name>
    <name evidence="7" type="ORF">M0638_09465</name>
</gene>
<dbReference type="GO" id="GO:0003700">
    <property type="term" value="F:DNA-binding transcription factor activity"/>
    <property type="evidence" value="ECO:0007669"/>
    <property type="project" value="InterPro"/>
</dbReference>
<evidence type="ECO:0000313" key="7">
    <source>
        <dbReference type="EMBL" id="MCK8784609.1"/>
    </source>
</evidence>
<name>A0A9X1Y5I1_9PROT</name>
<evidence type="ECO:0000256" key="4">
    <source>
        <dbReference type="ARBA" id="ARBA00023125"/>
    </source>
</evidence>
<dbReference type="AlphaFoldDB" id="A0A9X1Y5I1"/>
<dbReference type="SMART" id="SM00422">
    <property type="entry name" value="HTH_MERR"/>
    <property type="match status" value="1"/>
</dbReference>
<dbReference type="InterPro" id="IPR009061">
    <property type="entry name" value="DNA-bd_dom_put_sf"/>
</dbReference>
<evidence type="ECO:0000259" key="6">
    <source>
        <dbReference type="PROSITE" id="PS50937"/>
    </source>
</evidence>
<evidence type="ECO:0000313" key="8">
    <source>
        <dbReference type="Proteomes" id="UP001139516"/>
    </source>
</evidence>
<keyword evidence="8" id="KW-1185">Reference proteome</keyword>
<keyword evidence="2" id="KW-0963">Cytoplasm</keyword>
<organism evidence="7 8">
    <name type="scientific">Roseomonas acroporae</name>
    <dbReference type="NCBI Taxonomy" id="2937791"/>
    <lineage>
        <taxon>Bacteria</taxon>
        <taxon>Pseudomonadati</taxon>
        <taxon>Pseudomonadota</taxon>
        <taxon>Alphaproteobacteria</taxon>
        <taxon>Acetobacterales</taxon>
        <taxon>Roseomonadaceae</taxon>
        <taxon>Roseomonas</taxon>
    </lineage>
</organism>
<dbReference type="PANTHER" id="PTHR30204:SF94">
    <property type="entry name" value="HEAVY METAL-DEPENDENT TRANSCRIPTIONAL REGULATOR HI_0293-RELATED"/>
    <property type="match status" value="1"/>
</dbReference>
<dbReference type="RefSeq" id="WP_248666728.1">
    <property type="nucleotide sequence ID" value="NZ_JALPRX010000035.1"/>
</dbReference>
<dbReference type="GO" id="GO:0003677">
    <property type="term" value="F:DNA binding"/>
    <property type="evidence" value="ECO:0007669"/>
    <property type="project" value="UniProtKB-KW"/>
</dbReference>
<dbReference type="InterPro" id="IPR000551">
    <property type="entry name" value="MerR-type_HTH_dom"/>
</dbReference>
<dbReference type="Pfam" id="PF00376">
    <property type="entry name" value="MerR"/>
    <property type="match status" value="1"/>
</dbReference>
<protein>
    <submittedName>
        <fullName evidence="7">Cu(I)-responsive transcriptional regulator</fullName>
    </submittedName>
</protein>
<dbReference type="PROSITE" id="PS00552">
    <property type="entry name" value="HTH_MERR_1"/>
    <property type="match status" value="1"/>
</dbReference>
<proteinExistence type="predicted"/>
<evidence type="ECO:0000256" key="3">
    <source>
        <dbReference type="ARBA" id="ARBA00023015"/>
    </source>
</evidence>
<keyword evidence="4" id="KW-0238">DNA-binding</keyword>
<dbReference type="NCBIfam" id="TIGR02044">
    <property type="entry name" value="CueR"/>
    <property type="match status" value="1"/>
</dbReference>
<comment type="subcellular location">
    <subcellularLocation>
        <location evidence="1">Cytoplasm</location>
    </subcellularLocation>
</comment>
<comment type="caution">
    <text evidence="7">The sequence shown here is derived from an EMBL/GenBank/DDBJ whole genome shotgun (WGS) entry which is preliminary data.</text>
</comment>
<dbReference type="InterPro" id="IPR047057">
    <property type="entry name" value="MerR_fam"/>
</dbReference>
<evidence type="ECO:0000256" key="1">
    <source>
        <dbReference type="ARBA" id="ARBA00004496"/>
    </source>
</evidence>
<feature type="domain" description="HTH merR-type" evidence="6">
    <location>
        <begin position="1"/>
        <end position="68"/>
    </location>
</feature>
<dbReference type="SUPFAM" id="SSF46955">
    <property type="entry name" value="Putative DNA-binding domain"/>
    <property type="match status" value="1"/>
</dbReference>
<dbReference type="PROSITE" id="PS50937">
    <property type="entry name" value="HTH_MERR_2"/>
    <property type="match status" value="1"/>
</dbReference>
<dbReference type="InterPro" id="IPR011789">
    <property type="entry name" value="CueR"/>
</dbReference>
<dbReference type="GO" id="GO:0045893">
    <property type="term" value="P:positive regulation of DNA-templated transcription"/>
    <property type="evidence" value="ECO:0007669"/>
    <property type="project" value="InterPro"/>
</dbReference>
<dbReference type="InterPro" id="IPR015358">
    <property type="entry name" value="Tscrpt_reg_MerR_DNA-bd"/>
</dbReference>
<accession>A0A9X1Y5I1</accession>
<dbReference type="PANTHER" id="PTHR30204">
    <property type="entry name" value="REDOX-CYCLING DRUG-SENSING TRANSCRIPTIONAL ACTIVATOR SOXR"/>
    <property type="match status" value="1"/>
</dbReference>
<dbReference type="PRINTS" id="PR00040">
    <property type="entry name" value="HTHMERR"/>
</dbReference>
<dbReference type="Proteomes" id="UP001139516">
    <property type="component" value="Unassembled WGS sequence"/>
</dbReference>
<keyword evidence="3" id="KW-0805">Transcription regulation</keyword>
<keyword evidence="5" id="KW-0804">Transcription</keyword>
<sequence length="143" mass="15895">MNIGEAAGRAGVSAKMVRHYESIGLLHPRRLENGYRVYAEPEIAVLRFIRHARELGFPMEDVRRLLALWRDRRRASAEVKRLALDHVAALEEKAAALQAMARSLRHLAAHCHGDGRPDCPILDELETGRMPGEAPAPPDCCGT</sequence>
<evidence type="ECO:0000256" key="2">
    <source>
        <dbReference type="ARBA" id="ARBA00022490"/>
    </source>
</evidence>
<dbReference type="Gene3D" id="1.10.1660.10">
    <property type="match status" value="1"/>
</dbReference>